<feature type="transmembrane region" description="Helical" evidence="7">
    <location>
        <begin position="343"/>
        <end position="364"/>
    </location>
</feature>
<dbReference type="InterPro" id="IPR036259">
    <property type="entry name" value="MFS_trans_sf"/>
</dbReference>
<keyword evidence="3 7" id="KW-0812">Transmembrane</keyword>
<dbReference type="FunFam" id="1.20.1720.10:FF:000009">
    <property type="entry name" value="MFS multidrug transporter"/>
    <property type="match status" value="1"/>
</dbReference>
<evidence type="ECO:0000256" key="6">
    <source>
        <dbReference type="SAM" id="MobiDB-lite"/>
    </source>
</evidence>
<feature type="region of interest" description="Disordered" evidence="6">
    <location>
        <begin position="1"/>
        <end position="29"/>
    </location>
</feature>
<feature type="transmembrane region" description="Helical" evidence="7">
    <location>
        <begin position="486"/>
        <end position="506"/>
    </location>
</feature>
<dbReference type="Gene3D" id="1.20.1250.20">
    <property type="entry name" value="MFS general substrate transporter like domains"/>
    <property type="match status" value="1"/>
</dbReference>
<dbReference type="Gene3D" id="1.20.1720.10">
    <property type="entry name" value="Multidrug resistance protein D"/>
    <property type="match status" value="1"/>
</dbReference>
<dbReference type="Proteomes" id="UP000076837">
    <property type="component" value="Unassembled WGS sequence"/>
</dbReference>
<name>A0A163KU85_DIDRA</name>
<dbReference type="Pfam" id="PF07690">
    <property type="entry name" value="MFS_1"/>
    <property type="match status" value="1"/>
</dbReference>
<feature type="transmembrane region" description="Helical" evidence="7">
    <location>
        <begin position="97"/>
        <end position="115"/>
    </location>
</feature>
<gene>
    <name evidence="9" type="ORF">ST47_g1597</name>
</gene>
<evidence type="ECO:0000256" key="3">
    <source>
        <dbReference type="ARBA" id="ARBA00022692"/>
    </source>
</evidence>
<evidence type="ECO:0000313" key="10">
    <source>
        <dbReference type="Proteomes" id="UP000076837"/>
    </source>
</evidence>
<comment type="caution">
    <text evidence="9">The sequence shown here is derived from an EMBL/GenBank/DDBJ whole genome shotgun (WGS) entry which is preliminary data.</text>
</comment>
<feature type="transmembrane region" description="Helical" evidence="7">
    <location>
        <begin position="303"/>
        <end position="323"/>
    </location>
</feature>
<evidence type="ECO:0000313" key="9">
    <source>
        <dbReference type="EMBL" id="KZM27255.1"/>
    </source>
</evidence>
<feature type="transmembrane region" description="Helical" evidence="7">
    <location>
        <begin position="56"/>
        <end position="77"/>
    </location>
</feature>
<evidence type="ECO:0000256" key="1">
    <source>
        <dbReference type="ARBA" id="ARBA00004141"/>
    </source>
</evidence>
<dbReference type="SUPFAM" id="SSF103473">
    <property type="entry name" value="MFS general substrate transporter"/>
    <property type="match status" value="1"/>
</dbReference>
<dbReference type="GO" id="GO:0022857">
    <property type="term" value="F:transmembrane transporter activity"/>
    <property type="evidence" value="ECO:0007669"/>
    <property type="project" value="InterPro"/>
</dbReference>
<dbReference type="EMBL" id="JYNV01000075">
    <property type="protein sequence ID" value="KZM27255.1"/>
    <property type="molecule type" value="Genomic_DNA"/>
</dbReference>
<dbReference type="PROSITE" id="PS50850">
    <property type="entry name" value="MFS"/>
    <property type="match status" value="1"/>
</dbReference>
<dbReference type="STRING" id="5454.A0A163KU85"/>
<feature type="domain" description="Major facilitator superfamily (MFS) profile" evidence="8">
    <location>
        <begin position="57"/>
        <end position="511"/>
    </location>
</feature>
<sequence>MSAPRAMPVSENKEEARSERDLPPELDVEKNAPREILHRQVSGPPYSVFSPRMKTWIIFLVSISALISPFGATTVLPALNVLTGVLDITPTKANISITTYMIAQAIAPTIIGAMSDTSGRRFSFILCYVIYIVANIGLALQTNYVALLILRMVQAVGCSAAIALAFAIVSDISTSAERGKYMGYAGAGILCGPAFGPTIGGILAQFLGWRSIFWFLAIFSGVLLISFAFLFPETCRNVVGNGSIPARGINQSVISCIQQRKLAKQSAPAEDDHEINSDVKPARRKISLNPLATLRILGEKESCIILLYNGFFFTGMMVTTSAIPDLFKQAYNLNELDVGLCYIANGIGSLLSSLTMGHVVDWNFRRHAARLNMPISKGKQQDLSNFPIERVKLEIVIPGHIIGIVGLIMFGWTVDFQTHLAGPEIALFILGFGVSTAFNITNGLLIDLHRDKPAAATAAINFVRCLMSAGGSAAIIPMCAAMNPGWAFTFIALVYVVLIAVVVWIMQNGLRWRQEAAESLRLKADAHGEEVTTRRTL</sequence>
<keyword evidence="4 7" id="KW-1133">Transmembrane helix</keyword>
<organism evidence="9 10">
    <name type="scientific">Didymella rabiei</name>
    <name type="common">Chickpea ascochyta blight fungus</name>
    <name type="synonym">Mycosphaerella rabiei</name>
    <dbReference type="NCBI Taxonomy" id="5454"/>
    <lineage>
        <taxon>Eukaryota</taxon>
        <taxon>Fungi</taxon>
        <taxon>Dikarya</taxon>
        <taxon>Ascomycota</taxon>
        <taxon>Pezizomycotina</taxon>
        <taxon>Dothideomycetes</taxon>
        <taxon>Pleosporomycetidae</taxon>
        <taxon>Pleosporales</taxon>
        <taxon>Pleosporineae</taxon>
        <taxon>Didymellaceae</taxon>
        <taxon>Ascochyta</taxon>
    </lineage>
</organism>
<evidence type="ECO:0000256" key="2">
    <source>
        <dbReference type="ARBA" id="ARBA00022448"/>
    </source>
</evidence>
<dbReference type="PRINTS" id="PR01036">
    <property type="entry name" value="TCRTETB"/>
</dbReference>
<evidence type="ECO:0000256" key="7">
    <source>
        <dbReference type="SAM" id="Phobius"/>
    </source>
</evidence>
<feature type="transmembrane region" description="Helical" evidence="7">
    <location>
        <begin position="395"/>
        <end position="413"/>
    </location>
</feature>
<dbReference type="PANTHER" id="PTHR23502:SF51">
    <property type="entry name" value="QUINIDINE RESISTANCE PROTEIN 1-RELATED"/>
    <property type="match status" value="1"/>
</dbReference>
<feature type="transmembrane region" description="Helical" evidence="7">
    <location>
        <begin position="181"/>
        <end position="206"/>
    </location>
</feature>
<evidence type="ECO:0000259" key="8">
    <source>
        <dbReference type="PROSITE" id="PS50850"/>
    </source>
</evidence>
<feature type="transmembrane region" description="Helical" evidence="7">
    <location>
        <begin position="458"/>
        <end position="480"/>
    </location>
</feature>
<proteinExistence type="predicted"/>
<keyword evidence="5 7" id="KW-0472">Membrane</keyword>
<dbReference type="AlphaFoldDB" id="A0A163KU85"/>
<dbReference type="InterPro" id="IPR020846">
    <property type="entry name" value="MFS_dom"/>
</dbReference>
<feature type="transmembrane region" description="Helical" evidence="7">
    <location>
        <begin position="425"/>
        <end position="446"/>
    </location>
</feature>
<dbReference type="InterPro" id="IPR011701">
    <property type="entry name" value="MFS"/>
</dbReference>
<dbReference type="GO" id="GO:0005886">
    <property type="term" value="C:plasma membrane"/>
    <property type="evidence" value="ECO:0007669"/>
    <property type="project" value="TreeGrafter"/>
</dbReference>
<keyword evidence="2" id="KW-0813">Transport</keyword>
<evidence type="ECO:0000256" key="4">
    <source>
        <dbReference type="ARBA" id="ARBA00022989"/>
    </source>
</evidence>
<evidence type="ECO:0000256" key="5">
    <source>
        <dbReference type="ARBA" id="ARBA00023136"/>
    </source>
</evidence>
<dbReference type="PANTHER" id="PTHR23502">
    <property type="entry name" value="MAJOR FACILITATOR SUPERFAMILY"/>
    <property type="match status" value="1"/>
</dbReference>
<comment type="subcellular location">
    <subcellularLocation>
        <location evidence="1">Membrane</location>
        <topology evidence="1">Multi-pass membrane protein</topology>
    </subcellularLocation>
</comment>
<accession>A0A163KU85</accession>
<feature type="transmembrane region" description="Helical" evidence="7">
    <location>
        <begin position="212"/>
        <end position="231"/>
    </location>
</feature>
<feature type="compositionally biased region" description="Basic and acidic residues" evidence="6">
    <location>
        <begin position="11"/>
        <end position="29"/>
    </location>
</feature>
<feature type="transmembrane region" description="Helical" evidence="7">
    <location>
        <begin position="146"/>
        <end position="169"/>
    </location>
</feature>
<feature type="transmembrane region" description="Helical" evidence="7">
    <location>
        <begin position="122"/>
        <end position="140"/>
    </location>
</feature>
<protein>
    <submittedName>
        <fullName evidence="9">Transmembrane transport</fullName>
    </submittedName>
</protein>
<keyword evidence="10" id="KW-1185">Reference proteome</keyword>
<reference evidence="9 10" key="1">
    <citation type="journal article" date="2016" name="Sci. Rep.">
        <title>Draft genome sequencing and secretome analysis of fungal phytopathogen Ascochyta rabiei provides insight into the necrotrophic effector repertoire.</title>
        <authorList>
            <person name="Verma S."/>
            <person name="Gazara R.K."/>
            <person name="Nizam S."/>
            <person name="Parween S."/>
            <person name="Chattopadhyay D."/>
            <person name="Verma P.K."/>
        </authorList>
    </citation>
    <scope>NUCLEOTIDE SEQUENCE [LARGE SCALE GENOMIC DNA]</scope>
    <source>
        <strain evidence="9 10">ArDII</strain>
    </source>
</reference>